<dbReference type="Pfam" id="PF00107">
    <property type="entry name" value="ADH_zinc_N"/>
    <property type="match status" value="1"/>
</dbReference>
<keyword evidence="3" id="KW-1185">Reference proteome</keyword>
<dbReference type="CDD" id="cd08249">
    <property type="entry name" value="enoyl_reductase_like"/>
    <property type="match status" value="1"/>
</dbReference>
<organism evidence="2 3">
    <name type="scientific">Sistotremastrum niveocremeum HHB9708</name>
    <dbReference type="NCBI Taxonomy" id="1314777"/>
    <lineage>
        <taxon>Eukaryota</taxon>
        <taxon>Fungi</taxon>
        <taxon>Dikarya</taxon>
        <taxon>Basidiomycota</taxon>
        <taxon>Agaricomycotina</taxon>
        <taxon>Agaricomycetes</taxon>
        <taxon>Sistotremastrales</taxon>
        <taxon>Sistotremastraceae</taxon>
        <taxon>Sertulicium</taxon>
        <taxon>Sertulicium niveocremeum</taxon>
    </lineage>
</organism>
<accession>A0A164N2S7</accession>
<dbReference type="InterPro" id="IPR047122">
    <property type="entry name" value="Trans-enoyl_RdTase-like"/>
</dbReference>
<dbReference type="Proteomes" id="UP000076722">
    <property type="component" value="Unassembled WGS sequence"/>
</dbReference>
<dbReference type="PANTHER" id="PTHR45348:SF2">
    <property type="entry name" value="ZINC-TYPE ALCOHOL DEHYDROGENASE-LIKE PROTEIN C2E1P3.01"/>
    <property type="match status" value="1"/>
</dbReference>
<dbReference type="OrthoDB" id="10257049at2759"/>
<evidence type="ECO:0000259" key="1">
    <source>
        <dbReference type="SMART" id="SM00829"/>
    </source>
</evidence>
<dbReference type="AlphaFoldDB" id="A0A164N2S7"/>
<dbReference type="InterPro" id="IPR020843">
    <property type="entry name" value="ER"/>
</dbReference>
<gene>
    <name evidence="2" type="ORF">SISNIDRAFT_471051</name>
</gene>
<evidence type="ECO:0000313" key="2">
    <source>
        <dbReference type="EMBL" id="KZS87294.1"/>
    </source>
</evidence>
<dbReference type="STRING" id="1314777.A0A164N2S7"/>
<feature type="domain" description="Enoyl reductase (ER)" evidence="1">
    <location>
        <begin position="7"/>
        <end position="339"/>
    </location>
</feature>
<protein>
    <submittedName>
        <fullName evidence="2">GroES-like protein</fullName>
    </submittedName>
</protein>
<dbReference type="EMBL" id="KV419452">
    <property type="protein sequence ID" value="KZS87294.1"/>
    <property type="molecule type" value="Genomic_DNA"/>
</dbReference>
<dbReference type="SUPFAM" id="SSF50129">
    <property type="entry name" value="GroES-like"/>
    <property type="match status" value="1"/>
</dbReference>
<dbReference type="Gene3D" id="3.40.50.720">
    <property type="entry name" value="NAD(P)-binding Rossmann-like Domain"/>
    <property type="match status" value="1"/>
</dbReference>
<dbReference type="InterPro" id="IPR013149">
    <property type="entry name" value="ADH-like_C"/>
</dbReference>
<dbReference type="InterPro" id="IPR011032">
    <property type="entry name" value="GroES-like_sf"/>
</dbReference>
<dbReference type="Pfam" id="PF08240">
    <property type="entry name" value="ADH_N"/>
    <property type="match status" value="1"/>
</dbReference>
<dbReference type="InterPro" id="IPR036291">
    <property type="entry name" value="NAD(P)-bd_dom_sf"/>
</dbReference>
<reference evidence="2 3" key="1">
    <citation type="journal article" date="2016" name="Mol. Biol. Evol.">
        <title>Comparative Genomics of Early-Diverging Mushroom-Forming Fungi Provides Insights into the Origins of Lignocellulose Decay Capabilities.</title>
        <authorList>
            <person name="Nagy L.G."/>
            <person name="Riley R."/>
            <person name="Tritt A."/>
            <person name="Adam C."/>
            <person name="Daum C."/>
            <person name="Floudas D."/>
            <person name="Sun H."/>
            <person name="Yadav J.S."/>
            <person name="Pangilinan J."/>
            <person name="Larsson K.H."/>
            <person name="Matsuura K."/>
            <person name="Barry K."/>
            <person name="Labutti K."/>
            <person name="Kuo R."/>
            <person name="Ohm R.A."/>
            <person name="Bhattacharya S.S."/>
            <person name="Shirouzu T."/>
            <person name="Yoshinaga Y."/>
            <person name="Martin F.M."/>
            <person name="Grigoriev I.V."/>
            <person name="Hibbett D.S."/>
        </authorList>
    </citation>
    <scope>NUCLEOTIDE SEQUENCE [LARGE SCALE GENOMIC DNA]</scope>
    <source>
        <strain evidence="2 3">HHB9708</strain>
    </source>
</reference>
<dbReference type="GO" id="GO:0016651">
    <property type="term" value="F:oxidoreductase activity, acting on NAD(P)H"/>
    <property type="evidence" value="ECO:0007669"/>
    <property type="project" value="InterPro"/>
</dbReference>
<proteinExistence type="predicted"/>
<dbReference type="PANTHER" id="PTHR45348">
    <property type="entry name" value="HYPOTHETICAL OXIDOREDUCTASE (EUROFUNG)"/>
    <property type="match status" value="1"/>
</dbReference>
<dbReference type="Gene3D" id="3.90.180.10">
    <property type="entry name" value="Medium-chain alcohol dehydrogenases, catalytic domain"/>
    <property type="match status" value="1"/>
</dbReference>
<dbReference type="SMART" id="SM00829">
    <property type="entry name" value="PKS_ER"/>
    <property type="match status" value="1"/>
</dbReference>
<sequence>MRAVVVQQDKTIKVEQKPIPKLGPQDILVKAIAIGQNPTDWKTAYYRAPPGVIVGADVVGEVIEIGSEVPEGEVRKGEIRWLYVRSCASQENGAFAEFVTSPWDTTSLVPPNITPQEAASIPIPFGTAVQAIHLILGIPQYPEKSEGDWIVIWSGASAVGQFAIQLAKLSGLKVATTASPHRWDALRELGADFLVDYKVRIAYKDHSSELSEVPQDPEAVKKLKEITNNTLRFGVDCISEGGTLQKMQEIFGPEGGKLAATLFDFRGLLRPEVVTKPALAYTALGFDVDFGTLFFPAGPEDRALHVKWCKLSTQLFGEGKLKERTFQSNPWHIAGTNALRIIGP</sequence>
<dbReference type="SUPFAM" id="SSF51735">
    <property type="entry name" value="NAD(P)-binding Rossmann-fold domains"/>
    <property type="match status" value="1"/>
</dbReference>
<name>A0A164N2S7_9AGAM</name>
<evidence type="ECO:0000313" key="3">
    <source>
        <dbReference type="Proteomes" id="UP000076722"/>
    </source>
</evidence>
<dbReference type="InterPro" id="IPR013154">
    <property type="entry name" value="ADH-like_N"/>
</dbReference>